<evidence type="ECO:0000313" key="12">
    <source>
        <dbReference type="Proteomes" id="UP000064007"/>
    </source>
</evidence>
<reference evidence="12" key="1">
    <citation type="submission" date="2014-12" db="EMBL/GenBank/DDBJ databases">
        <authorList>
            <person name="Salcher M.M."/>
        </authorList>
    </citation>
    <scope>NUCLEOTIDE SEQUENCE [LARGE SCALE GENOMIC DNA]</scope>
    <source>
        <strain evidence="12">MMS-10A-171</strain>
    </source>
</reference>
<proteinExistence type="inferred from homology"/>
<dbReference type="Proteomes" id="UP000064007">
    <property type="component" value="Chromosome 1"/>
</dbReference>
<dbReference type="Pfam" id="PF04542">
    <property type="entry name" value="Sigma70_r2"/>
    <property type="match status" value="1"/>
</dbReference>
<dbReference type="NCBIfam" id="NF005143">
    <property type="entry name" value="PRK06596.1"/>
    <property type="match status" value="1"/>
</dbReference>
<dbReference type="NCBIfam" id="TIGR02937">
    <property type="entry name" value="sigma70-ECF"/>
    <property type="match status" value="1"/>
</dbReference>
<accession>A0A0D6EWU3</accession>
<dbReference type="InterPro" id="IPR012759">
    <property type="entry name" value="RNA_pol_sigma_RpoH_proteobac"/>
</dbReference>
<keyword evidence="4" id="KW-0346">Stress response</keyword>
<evidence type="ECO:0000313" key="11">
    <source>
        <dbReference type="EMBL" id="CEZ19946.1"/>
    </source>
</evidence>
<keyword evidence="2" id="KW-0963">Cytoplasm</keyword>
<protein>
    <recommendedName>
        <fullName evidence="8">RNA polymerase sigma factor</fullName>
    </recommendedName>
</protein>
<dbReference type="Gene3D" id="1.10.601.10">
    <property type="entry name" value="RNA Polymerase Primary Sigma Factor"/>
    <property type="match status" value="1"/>
</dbReference>
<dbReference type="InterPro" id="IPR013324">
    <property type="entry name" value="RNA_pol_sigma_r3/r4-like"/>
</dbReference>
<evidence type="ECO:0000256" key="4">
    <source>
        <dbReference type="ARBA" id="ARBA00023016"/>
    </source>
</evidence>
<dbReference type="CDD" id="cd06171">
    <property type="entry name" value="Sigma70_r4"/>
    <property type="match status" value="1"/>
</dbReference>
<dbReference type="STRING" id="1581557.BN1208_1065"/>
<feature type="domain" description="RNA polymerase sigma-70" evidence="9">
    <location>
        <begin position="77"/>
        <end position="90"/>
    </location>
</feature>
<dbReference type="GO" id="GO:0006352">
    <property type="term" value="P:DNA-templated transcription initiation"/>
    <property type="evidence" value="ECO:0007669"/>
    <property type="project" value="UniProtKB-UniRule"/>
</dbReference>
<gene>
    <name evidence="11" type="primary">rpoH</name>
    <name evidence="11" type="ORF">BN1208_1065</name>
</gene>
<evidence type="ECO:0000256" key="2">
    <source>
        <dbReference type="ARBA" id="ARBA00022490"/>
    </source>
</evidence>
<comment type="function">
    <text evidence="8">Sigma factors are initiation factors that promote the attachment of RNA polymerase to specific initiation sites and are then released.</text>
</comment>
<dbReference type="KEGG" id="mbat:BN1208_1065"/>
<evidence type="ECO:0000259" key="9">
    <source>
        <dbReference type="PROSITE" id="PS00715"/>
    </source>
</evidence>
<keyword evidence="5 8" id="KW-0731">Sigma factor</keyword>
<dbReference type="OrthoDB" id="9809557at2"/>
<evidence type="ECO:0000259" key="10">
    <source>
        <dbReference type="PROSITE" id="PS00716"/>
    </source>
</evidence>
<dbReference type="InterPro" id="IPR007627">
    <property type="entry name" value="RNA_pol_sigma70_r2"/>
</dbReference>
<dbReference type="InterPro" id="IPR013325">
    <property type="entry name" value="RNA_pol_sigma_r2"/>
</dbReference>
<comment type="similarity">
    <text evidence="1 8">Belongs to the sigma-70 factor family.</text>
</comment>
<keyword evidence="7 8" id="KW-0804">Transcription</keyword>
<dbReference type="Gene3D" id="1.20.140.160">
    <property type="match status" value="1"/>
</dbReference>
<dbReference type="InterPro" id="IPR000943">
    <property type="entry name" value="RNA_pol_sigma70"/>
</dbReference>
<evidence type="ECO:0000256" key="8">
    <source>
        <dbReference type="RuleBase" id="RU362124"/>
    </source>
</evidence>
<dbReference type="GO" id="GO:0003677">
    <property type="term" value="F:DNA binding"/>
    <property type="evidence" value="ECO:0007669"/>
    <property type="project" value="UniProtKB-KW"/>
</dbReference>
<dbReference type="RefSeq" id="WP_082092850.1">
    <property type="nucleotide sequence ID" value="NZ_LN827929.1"/>
</dbReference>
<keyword evidence="12" id="KW-1185">Reference proteome</keyword>
<dbReference type="PROSITE" id="PS00716">
    <property type="entry name" value="SIGMA70_2"/>
    <property type="match status" value="1"/>
</dbReference>
<organism evidence="11 12">
    <name type="scientific">Candidatus Methylopumilus planktonicus</name>
    <dbReference type="NCBI Taxonomy" id="1581557"/>
    <lineage>
        <taxon>Bacteria</taxon>
        <taxon>Pseudomonadati</taxon>
        <taxon>Pseudomonadota</taxon>
        <taxon>Betaproteobacteria</taxon>
        <taxon>Nitrosomonadales</taxon>
        <taxon>Methylophilaceae</taxon>
        <taxon>Candidatus Methylopumilus</taxon>
    </lineage>
</organism>
<evidence type="ECO:0000256" key="7">
    <source>
        <dbReference type="ARBA" id="ARBA00023163"/>
    </source>
</evidence>
<dbReference type="PROSITE" id="PS00715">
    <property type="entry name" value="SIGMA70_1"/>
    <property type="match status" value="1"/>
</dbReference>
<evidence type="ECO:0000256" key="5">
    <source>
        <dbReference type="ARBA" id="ARBA00023082"/>
    </source>
</evidence>
<name>A0A0D6EWU3_9PROT</name>
<keyword evidence="3 8" id="KW-0805">Transcription regulation</keyword>
<evidence type="ECO:0000256" key="1">
    <source>
        <dbReference type="ARBA" id="ARBA00007788"/>
    </source>
</evidence>
<dbReference type="SUPFAM" id="SSF88946">
    <property type="entry name" value="Sigma2 domain of RNA polymerase sigma factors"/>
    <property type="match status" value="1"/>
</dbReference>
<keyword evidence="6 8" id="KW-0238">DNA-binding</keyword>
<dbReference type="HOGENOM" id="CLU_014793_3_5_4"/>
<sequence>MTLDLSLSTLGSIDSYDRYMQSIRAIPSLTAEEEMNLGMRLKKSNDLEAAKTLILSHLKLVVKVARGYSGYGLPQSDLVQEGNIGLMKAVKRFDPERGVRLVSFAIYWIKAEIQEYIVKNWRLVKTATTKAQRKLFFNLRSMKKTLQPLKSDEINSIAKELNVKPEDVREMEYRFNGNEISLDYGSEESEDDVYRPIAYLKDEAPEPSEQMEIEQAENNSLSSLKKALLSLDERSRLILEERWLKDKEASTLHELADKLGVSAERIRQIEQSAMKKIKSLLQSNIQ</sequence>
<dbReference type="NCBIfam" id="TIGR02392">
    <property type="entry name" value="rpoH_proteo"/>
    <property type="match status" value="1"/>
</dbReference>
<dbReference type="AlphaFoldDB" id="A0A0D6EWU3"/>
<dbReference type="PRINTS" id="PR00046">
    <property type="entry name" value="SIGMA70FCT"/>
</dbReference>
<dbReference type="InterPro" id="IPR050813">
    <property type="entry name" value="Sigma-70_Factor"/>
</dbReference>
<dbReference type="InterPro" id="IPR007630">
    <property type="entry name" value="RNA_pol_sigma70_r4"/>
</dbReference>
<dbReference type="Pfam" id="PF04545">
    <property type="entry name" value="Sigma70_r4"/>
    <property type="match status" value="1"/>
</dbReference>
<evidence type="ECO:0000256" key="3">
    <source>
        <dbReference type="ARBA" id="ARBA00023015"/>
    </source>
</evidence>
<dbReference type="PANTHER" id="PTHR30376:SF3">
    <property type="entry name" value="RNA POLYMERASE SIGMA FACTOR RPOH"/>
    <property type="match status" value="1"/>
</dbReference>
<dbReference type="EMBL" id="LN827929">
    <property type="protein sequence ID" value="CEZ19946.1"/>
    <property type="molecule type" value="Genomic_DNA"/>
</dbReference>
<dbReference type="GO" id="GO:0016987">
    <property type="term" value="F:sigma factor activity"/>
    <property type="evidence" value="ECO:0007669"/>
    <property type="project" value="UniProtKB-UniRule"/>
</dbReference>
<evidence type="ECO:0000256" key="6">
    <source>
        <dbReference type="ARBA" id="ARBA00023125"/>
    </source>
</evidence>
<feature type="domain" description="RNA polymerase sigma-70" evidence="10">
    <location>
        <begin position="251"/>
        <end position="277"/>
    </location>
</feature>
<dbReference type="InterPro" id="IPR014284">
    <property type="entry name" value="RNA_pol_sigma-70_dom"/>
</dbReference>
<dbReference type="PANTHER" id="PTHR30376">
    <property type="entry name" value="SIGMA FACTOR RPOH HEAT SHOCK RELATED"/>
    <property type="match status" value="1"/>
</dbReference>
<dbReference type="FunFam" id="1.20.120.1810:FF:000001">
    <property type="entry name" value="RNA polymerase sigma factor RpoH"/>
    <property type="match status" value="1"/>
</dbReference>
<dbReference type="SUPFAM" id="SSF88659">
    <property type="entry name" value="Sigma3 and sigma4 domains of RNA polymerase sigma factors"/>
    <property type="match status" value="1"/>
</dbReference>